<proteinExistence type="predicted"/>
<name>A0AAU9FJY6_DROMD</name>
<dbReference type="EMBL" id="AP029264">
    <property type="protein sequence ID" value="BFF95980.1"/>
    <property type="molecule type" value="Genomic_DNA"/>
</dbReference>
<dbReference type="Gene3D" id="3.10.120.10">
    <property type="entry name" value="Cytochrome b5-like heme/steroid binding domain"/>
    <property type="match status" value="1"/>
</dbReference>
<reference evidence="1 2" key="1">
    <citation type="submission" date="2024-02" db="EMBL/GenBank/DDBJ databases">
        <title>A chromosome-level genome assembly of Drosophila madeirensis, a fruit fly species endemic to Madeira island.</title>
        <authorList>
            <person name="Tomihara K."/>
            <person name="Llopart A."/>
            <person name="Yamamoto D."/>
        </authorList>
    </citation>
    <scope>NUCLEOTIDE SEQUENCE [LARGE SCALE GENOMIC DNA]</scope>
    <source>
        <strain evidence="1 2">RF1</strain>
    </source>
</reference>
<accession>A0AAU9FJY6</accession>
<dbReference type="SUPFAM" id="SSF55856">
    <property type="entry name" value="Cytochrome b5-like heme/steroid binding domain"/>
    <property type="match status" value="1"/>
</dbReference>
<sequence>MSYSTALSMAQSLISNIQIVGQAHLATQIPKIDAAYRLVGPALKSTAGKILISFVVGYYATKKLSLICNKMLGRKPADEEQSAVFLMPLQLTLEQLSTFNGQDNKPTYTALHGAIYDLTSCMMRQDDAIFHLIAGCNAGPILSKAYEAIGISDVYPMQRWEMLIEAECPIVGHLIENMDLNAVNSLQSDTEDGSTVDLGYNSVD</sequence>
<dbReference type="AlphaFoldDB" id="A0AAU9FJY6"/>
<dbReference type="Proteomes" id="UP001500889">
    <property type="component" value="Chromosome U"/>
</dbReference>
<evidence type="ECO:0000313" key="2">
    <source>
        <dbReference type="Proteomes" id="UP001500889"/>
    </source>
</evidence>
<evidence type="ECO:0000313" key="1">
    <source>
        <dbReference type="EMBL" id="BFF95980.1"/>
    </source>
</evidence>
<protein>
    <submittedName>
        <fullName evidence="1">Uncharacterized protein</fullName>
    </submittedName>
</protein>
<dbReference type="InterPro" id="IPR036400">
    <property type="entry name" value="Cyt_B5-like_heme/steroid_sf"/>
</dbReference>
<keyword evidence="2" id="KW-1185">Reference proteome</keyword>
<organism evidence="1 2">
    <name type="scientific">Drosophila madeirensis</name>
    <name type="common">Fruit fly</name>
    <dbReference type="NCBI Taxonomy" id="30013"/>
    <lineage>
        <taxon>Eukaryota</taxon>
        <taxon>Metazoa</taxon>
        <taxon>Ecdysozoa</taxon>
        <taxon>Arthropoda</taxon>
        <taxon>Hexapoda</taxon>
        <taxon>Insecta</taxon>
        <taxon>Pterygota</taxon>
        <taxon>Neoptera</taxon>
        <taxon>Endopterygota</taxon>
        <taxon>Diptera</taxon>
        <taxon>Brachycera</taxon>
        <taxon>Muscomorpha</taxon>
        <taxon>Ephydroidea</taxon>
        <taxon>Drosophilidae</taxon>
        <taxon>Drosophila</taxon>
        <taxon>Sophophora</taxon>
    </lineage>
</organism>
<gene>
    <name evidence="1" type="ORF">DMAD_13273</name>
</gene>